<dbReference type="AlphaFoldDB" id="X1RJF3"/>
<protein>
    <recommendedName>
        <fullName evidence="2">Extracellular solute-binding protein</fullName>
    </recommendedName>
</protein>
<feature type="non-terminal residue" evidence="1">
    <location>
        <position position="1"/>
    </location>
</feature>
<comment type="caution">
    <text evidence="1">The sequence shown here is derived from an EMBL/GenBank/DDBJ whole genome shotgun (WGS) entry which is preliminary data.</text>
</comment>
<proteinExistence type="predicted"/>
<dbReference type="Gene3D" id="3.40.190.10">
    <property type="entry name" value="Periplasmic binding protein-like II"/>
    <property type="match status" value="1"/>
</dbReference>
<gene>
    <name evidence="1" type="ORF">S12H4_12017</name>
</gene>
<name>X1RJF3_9ZZZZ</name>
<feature type="non-terminal residue" evidence="1">
    <location>
        <position position="218"/>
    </location>
</feature>
<dbReference type="SUPFAM" id="SSF53850">
    <property type="entry name" value="Periplasmic binding protein-like II"/>
    <property type="match status" value="1"/>
</dbReference>
<reference evidence="1" key="1">
    <citation type="journal article" date="2014" name="Front. Microbiol.">
        <title>High frequency of phylogenetically diverse reductive dehalogenase-homologous genes in deep subseafloor sedimentary metagenomes.</title>
        <authorList>
            <person name="Kawai M."/>
            <person name="Futagami T."/>
            <person name="Toyoda A."/>
            <person name="Takaki Y."/>
            <person name="Nishi S."/>
            <person name="Hori S."/>
            <person name="Arai W."/>
            <person name="Tsubouchi T."/>
            <person name="Morono Y."/>
            <person name="Uchiyama I."/>
            <person name="Ito T."/>
            <person name="Fujiyama A."/>
            <person name="Inagaki F."/>
            <person name="Takami H."/>
        </authorList>
    </citation>
    <scope>NUCLEOTIDE SEQUENCE</scope>
    <source>
        <strain evidence="1">Expedition CK06-06</strain>
    </source>
</reference>
<accession>X1RJF3</accession>
<organism evidence="1">
    <name type="scientific">marine sediment metagenome</name>
    <dbReference type="NCBI Taxonomy" id="412755"/>
    <lineage>
        <taxon>unclassified sequences</taxon>
        <taxon>metagenomes</taxon>
        <taxon>ecological metagenomes</taxon>
    </lineage>
</organism>
<sequence>VEEEEEEDEEPLLFEGQGLAAVTDEPVVMRGWEYFVSVVEDNVKTYNAEMDGNVDYATVFGDYASIMEMKLVGGEPLDFVYAHLGMAVRYYEGGWILSPDELPNIDAIKADMYPNILEAYTYEGKLLGLCYYASVEAMPLVNLKAFNALGYTEADYPATWDELYDQLYEFREKGAEYPFLPWWLIDWFGIPWAFYGEVENRGGHVVDPETHASMVTVD</sequence>
<dbReference type="EMBL" id="BARW01005563">
    <property type="protein sequence ID" value="GAI80763.1"/>
    <property type="molecule type" value="Genomic_DNA"/>
</dbReference>
<evidence type="ECO:0008006" key="2">
    <source>
        <dbReference type="Google" id="ProtNLM"/>
    </source>
</evidence>
<evidence type="ECO:0000313" key="1">
    <source>
        <dbReference type="EMBL" id="GAI80763.1"/>
    </source>
</evidence>